<protein>
    <submittedName>
        <fullName evidence="2">Uncharacterized protein</fullName>
    </submittedName>
</protein>
<proteinExistence type="predicted"/>
<sequence>MRGRLASLVALASLAAAPAQSHDIYNGLKDPAGRLCCGGDPVTGDCEPVEYRMLPNGDALMDSRRYGRSVLVAHDKIIWMAVPGAEEVEAHWCGRPYASSGYHTGEPLQIDQNFYTLCAFIRPGDT</sequence>
<keyword evidence="3" id="KW-1185">Reference proteome</keyword>
<gene>
    <name evidence="2" type="ORF">SLNSH_08995</name>
</gene>
<comment type="caution">
    <text evidence="2">The sequence shown here is derived from an EMBL/GenBank/DDBJ whole genome shotgun (WGS) entry which is preliminary data.</text>
</comment>
<evidence type="ECO:0000313" key="2">
    <source>
        <dbReference type="EMBL" id="PSC05329.1"/>
    </source>
</evidence>
<dbReference type="Proteomes" id="UP000239772">
    <property type="component" value="Unassembled WGS sequence"/>
</dbReference>
<reference evidence="3" key="1">
    <citation type="submission" date="2018-03" db="EMBL/GenBank/DDBJ databases">
        <authorList>
            <person name="Sun L."/>
            <person name="Liu H."/>
            <person name="Chen W."/>
            <person name="Huang K."/>
            <person name="Liu W."/>
            <person name="Gao X."/>
        </authorList>
    </citation>
    <scope>NUCLEOTIDE SEQUENCE [LARGE SCALE GENOMIC DNA]</scope>
    <source>
        <strain evidence="3">SH9</strain>
    </source>
</reference>
<feature type="signal peptide" evidence="1">
    <location>
        <begin position="1"/>
        <end position="21"/>
    </location>
</feature>
<organism evidence="2 3">
    <name type="scientific">Alsobacter soli</name>
    <dbReference type="NCBI Taxonomy" id="2109933"/>
    <lineage>
        <taxon>Bacteria</taxon>
        <taxon>Pseudomonadati</taxon>
        <taxon>Pseudomonadota</taxon>
        <taxon>Alphaproteobacteria</taxon>
        <taxon>Hyphomicrobiales</taxon>
        <taxon>Alsobacteraceae</taxon>
        <taxon>Alsobacter</taxon>
    </lineage>
</organism>
<evidence type="ECO:0000313" key="3">
    <source>
        <dbReference type="Proteomes" id="UP000239772"/>
    </source>
</evidence>
<evidence type="ECO:0000256" key="1">
    <source>
        <dbReference type="SAM" id="SignalP"/>
    </source>
</evidence>
<feature type="chain" id="PRO_5015784160" evidence="1">
    <location>
        <begin position="22"/>
        <end position="126"/>
    </location>
</feature>
<dbReference type="AlphaFoldDB" id="A0A2T1HUX7"/>
<dbReference type="EMBL" id="PVZS01000008">
    <property type="protein sequence ID" value="PSC05329.1"/>
    <property type="molecule type" value="Genomic_DNA"/>
</dbReference>
<name>A0A2T1HUX7_9HYPH</name>
<keyword evidence="1" id="KW-0732">Signal</keyword>
<accession>A0A2T1HUX7</accession>